<dbReference type="Gene3D" id="3.40.50.300">
    <property type="entry name" value="P-loop containing nucleotide triphosphate hydrolases"/>
    <property type="match status" value="1"/>
</dbReference>
<keyword evidence="4" id="KW-0067">ATP-binding</keyword>
<feature type="compositionally biased region" description="Basic residues" evidence="5">
    <location>
        <begin position="263"/>
        <end position="276"/>
    </location>
</feature>
<feature type="domain" description="ABC transporter" evidence="6">
    <location>
        <begin position="14"/>
        <end position="257"/>
    </location>
</feature>
<dbReference type="PROSITE" id="PS50893">
    <property type="entry name" value="ABC_TRANSPORTER_2"/>
    <property type="match status" value="1"/>
</dbReference>
<dbReference type="PANTHER" id="PTHR43166:SF35">
    <property type="entry name" value="L-CYSTINE IMPORT ATP-BINDING PROTEIN TCYN"/>
    <property type="match status" value="1"/>
</dbReference>
<organism evidence="7 8">
    <name type="scientific">Demequina litorisediminis</name>
    <dbReference type="NCBI Taxonomy" id="1849022"/>
    <lineage>
        <taxon>Bacteria</taxon>
        <taxon>Bacillati</taxon>
        <taxon>Actinomycetota</taxon>
        <taxon>Actinomycetes</taxon>
        <taxon>Micrococcales</taxon>
        <taxon>Demequinaceae</taxon>
        <taxon>Demequina</taxon>
    </lineage>
</organism>
<dbReference type="InterPro" id="IPR027417">
    <property type="entry name" value="P-loop_NTPase"/>
</dbReference>
<feature type="compositionally biased region" description="Basic and acidic residues" evidence="5">
    <location>
        <begin position="301"/>
        <end position="313"/>
    </location>
</feature>
<dbReference type="InterPro" id="IPR003439">
    <property type="entry name" value="ABC_transporter-like_ATP-bd"/>
</dbReference>
<keyword evidence="8" id="KW-1185">Reference proteome</keyword>
<gene>
    <name evidence="7" type="ORF">GCM10025876_07270</name>
</gene>
<dbReference type="InterPro" id="IPR050086">
    <property type="entry name" value="MetN_ABC_transporter-like"/>
</dbReference>
<evidence type="ECO:0000313" key="7">
    <source>
        <dbReference type="EMBL" id="GMA34523.1"/>
    </source>
</evidence>
<dbReference type="InterPro" id="IPR003593">
    <property type="entry name" value="AAA+_ATPase"/>
</dbReference>
<dbReference type="Pfam" id="PF00005">
    <property type="entry name" value="ABC_tran"/>
    <property type="match status" value="1"/>
</dbReference>
<dbReference type="PROSITE" id="PS00211">
    <property type="entry name" value="ABC_TRANSPORTER_1"/>
    <property type="match status" value="1"/>
</dbReference>
<evidence type="ECO:0000256" key="1">
    <source>
        <dbReference type="ARBA" id="ARBA00004202"/>
    </source>
</evidence>
<dbReference type="InterPro" id="IPR017871">
    <property type="entry name" value="ABC_transporter-like_CS"/>
</dbReference>
<dbReference type="SUPFAM" id="SSF52540">
    <property type="entry name" value="P-loop containing nucleoside triphosphate hydrolases"/>
    <property type="match status" value="1"/>
</dbReference>
<feature type="compositionally biased region" description="Basic residues" evidence="5">
    <location>
        <begin position="214"/>
        <end position="224"/>
    </location>
</feature>
<accession>A0ABQ6I9J3</accession>
<proteinExistence type="predicted"/>
<name>A0ABQ6I9J3_9MICO</name>
<comment type="caution">
    <text evidence="7">The sequence shown here is derived from an EMBL/GenBank/DDBJ whole genome shotgun (WGS) entry which is preliminary data.</text>
</comment>
<dbReference type="Proteomes" id="UP001157125">
    <property type="component" value="Unassembled WGS sequence"/>
</dbReference>
<evidence type="ECO:0000313" key="8">
    <source>
        <dbReference type="Proteomes" id="UP001157125"/>
    </source>
</evidence>
<reference evidence="8" key="1">
    <citation type="journal article" date="2019" name="Int. J. Syst. Evol. Microbiol.">
        <title>The Global Catalogue of Microorganisms (GCM) 10K type strain sequencing project: providing services to taxonomists for standard genome sequencing and annotation.</title>
        <authorList>
            <consortium name="The Broad Institute Genomics Platform"/>
            <consortium name="The Broad Institute Genome Sequencing Center for Infectious Disease"/>
            <person name="Wu L."/>
            <person name="Ma J."/>
        </authorList>
    </citation>
    <scope>NUCLEOTIDE SEQUENCE [LARGE SCALE GENOMIC DNA]</scope>
    <source>
        <strain evidence="8">NBRC 112299</strain>
    </source>
</reference>
<evidence type="ECO:0000256" key="3">
    <source>
        <dbReference type="ARBA" id="ARBA00022741"/>
    </source>
</evidence>
<feature type="compositionally biased region" description="Low complexity" evidence="5">
    <location>
        <begin position="243"/>
        <end position="262"/>
    </location>
</feature>
<comment type="subcellular location">
    <subcellularLocation>
        <location evidence="1">Cell membrane</location>
        <topology evidence="1">Peripheral membrane protein</topology>
    </subcellularLocation>
</comment>
<evidence type="ECO:0000256" key="2">
    <source>
        <dbReference type="ARBA" id="ARBA00022448"/>
    </source>
</evidence>
<protein>
    <recommendedName>
        <fullName evidence="6">ABC transporter domain-containing protein</fullName>
    </recommendedName>
</protein>
<feature type="region of interest" description="Disordered" evidence="5">
    <location>
        <begin position="208"/>
        <end position="313"/>
    </location>
</feature>
<sequence>MSPSPANTPAEPLLSVSAVSKAFGDHQVLRAVDLEVARGEVVAIIGASGSGKTTLLRSLNGLETPDAGVVTAGGVAVDFGALAAAKPALADRQRAALRDKSAMVFQHYHLFPHRTVLQNVTEGPIVVQKRPREEAEREAYALLKRVGLSDKADAYPHRLSGGQQQRVGIVRALALKPEPAAVRRAHVRPRSGTRRRCVAAHARPCRGGMDHGRGHARTPIRTRGCHAGGLPGRGQRAGDRSATRYSVSRARSARGSLSAGSRTRCKWQSPRRRRRCPQWALMVPSRPSARPGGHPRWNPRRTPDVAHSRQPKE</sequence>
<dbReference type="PANTHER" id="PTHR43166">
    <property type="entry name" value="AMINO ACID IMPORT ATP-BINDING PROTEIN"/>
    <property type="match status" value="1"/>
</dbReference>
<evidence type="ECO:0000256" key="4">
    <source>
        <dbReference type="ARBA" id="ARBA00022840"/>
    </source>
</evidence>
<dbReference type="SMART" id="SM00382">
    <property type="entry name" value="AAA"/>
    <property type="match status" value="1"/>
</dbReference>
<keyword evidence="2" id="KW-0813">Transport</keyword>
<keyword evidence="3" id="KW-0547">Nucleotide-binding</keyword>
<dbReference type="EMBL" id="BSUN01000001">
    <property type="protein sequence ID" value="GMA34523.1"/>
    <property type="molecule type" value="Genomic_DNA"/>
</dbReference>
<evidence type="ECO:0000259" key="6">
    <source>
        <dbReference type="PROSITE" id="PS50893"/>
    </source>
</evidence>
<evidence type="ECO:0000256" key="5">
    <source>
        <dbReference type="SAM" id="MobiDB-lite"/>
    </source>
</evidence>